<evidence type="ECO:0000313" key="1">
    <source>
        <dbReference type="EMBL" id="KAL2821496.1"/>
    </source>
</evidence>
<comment type="caution">
    <text evidence="1">The sequence shown here is derived from an EMBL/GenBank/DDBJ whole genome shotgun (WGS) entry which is preliminary data.</text>
</comment>
<gene>
    <name evidence="1" type="ORF">BJX63DRAFT_378343</name>
</gene>
<dbReference type="EMBL" id="JBFXLT010000004">
    <property type="protein sequence ID" value="KAL2821496.1"/>
    <property type="molecule type" value="Genomic_DNA"/>
</dbReference>
<name>A0ABR4I170_9EURO</name>
<organism evidence="1 2">
    <name type="scientific">Aspergillus granulosus</name>
    <dbReference type="NCBI Taxonomy" id="176169"/>
    <lineage>
        <taxon>Eukaryota</taxon>
        <taxon>Fungi</taxon>
        <taxon>Dikarya</taxon>
        <taxon>Ascomycota</taxon>
        <taxon>Pezizomycotina</taxon>
        <taxon>Eurotiomycetes</taxon>
        <taxon>Eurotiomycetidae</taxon>
        <taxon>Eurotiales</taxon>
        <taxon>Aspergillaceae</taxon>
        <taxon>Aspergillus</taxon>
        <taxon>Aspergillus subgen. Nidulantes</taxon>
    </lineage>
</organism>
<proteinExistence type="predicted"/>
<keyword evidence="2" id="KW-1185">Reference proteome</keyword>
<reference evidence="1 2" key="1">
    <citation type="submission" date="2024-07" db="EMBL/GenBank/DDBJ databases">
        <title>Section-level genome sequencing and comparative genomics of Aspergillus sections Usti and Cavernicolus.</title>
        <authorList>
            <consortium name="Lawrence Berkeley National Laboratory"/>
            <person name="Nybo J.L."/>
            <person name="Vesth T.C."/>
            <person name="Theobald S."/>
            <person name="Frisvad J.C."/>
            <person name="Larsen T.O."/>
            <person name="Kjaerboelling I."/>
            <person name="Rothschild-Mancinelli K."/>
            <person name="Lyhne E.K."/>
            <person name="Kogle M.E."/>
            <person name="Barry K."/>
            <person name="Clum A."/>
            <person name="Na H."/>
            <person name="Ledsgaard L."/>
            <person name="Lin J."/>
            <person name="Lipzen A."/>
            <person name="Kuo A."/>
            <person name="Riley R."/>
            <person name="Mondo S."/>
            <person name="Labutti K."/>
            <person name="Haridas S."/>
            <person name="Pangalinan J."/>
            <person name="Salamov A.A."/>
            <person name="Simmons B.A."/>
            <person name="Magnuson J.K."/>
            <person name="Chen J."/>
            <person name="Drula E."/>
            <person name="Henrissat B."/>
            <person name="Wiebenga A."/>
            <person name="Lubbers R.J."/>
            <person name="Gomes A.C."/>
            <person name="Makela M.R."/>
            <person name="Stajich J."/>
            <person name="Grigoriev I.V."/>
            <person name="Mortensen U.H."/>
            <person name="De Vries R.P."/>
            <person name="Baker S.E."/>
            <person name="Andersen M.R."/>
        </authorList>
    </citation>
    <scope>NUCLEOTIDE SEQUENCE [LARGE SCALE GENOMIC DNA]</scope>
    <source>
        <strain evidence="1 2">CBS 588.65</strain>
    </source>
</reference>
<sequence length="266" mass="30062">MLGALNNEVTEGLRVYERLDLLPRHRLTVMDDAAKYDGATSHDIRDHFHSWVTGELPTVLKDPGMWDDAVLGTDEEGAVPTRLGSRYNFCLFIDDICLESLDEMESPVVKLLCRFLGYREPGDREYQVHPEFEDGETEVDEEDVGWMYMSIVDYCSHYRDLVDTNDWYGMYLRPPYMMLMDELELPGTGEPKVETGPGGGGLISCQYPLTQAPGHVPGTKNTSVTHYFDGSVCREILTYLLCTHTTITLLSPGRHPPYFRSHSPAG</sequence>
<protein>
    <submittedName>
        <fullName evidence="1">Uncharacterized protein</fullName>
    </submittedName>
</protein>
<dbReference type="Proteomes" id="UP001610334">
    <property type="component" value="Unassembled WGS sequence"/>
</dbReference>
<accession>A0ABR4I170</accession>
<evidence type="ECO:0000313" key="2">
    <source>
        <dbReference type="Proteomes" id="UP001610334"/>
    </source>
</evidence>